<dbReference type="HOGENOM" id="CLU_2195784_0_0_11"/>
<sequence length="108" mass="11778">MSTWDIARAVVAAGCALLAFRQFGIGFRAACECDEVFGDEYRALRRTYWRSGGYLVLWAGAAGLVGFNPAIGAGFALMMGPLLVANAFQMTDFLQPVEIHEAKRPKDD</sequence>
<accession>D5UPB6</accession>
<keyword evidence="3" id="KW-1185">Reference proteome</keyword>
<dbReference type="KEGG" id="tpr:Tpau_0014"/>
<reference evidence="2 3" key="2">
    <citation type="journal article" date="2011" name="Stand. Genomic Sci.">
        <title>Complete genome sequence of Tsukamurella paurometabola type strain (no. 33).</title>
        <authorList>
            <person name="Munk A.C."/>
            <person name="Lapidus A."/>
            <person name="Lucas S."/>
            <person name="Nolan M."/>
            <person name="Tice H."/>
            <person name="Cheng J.F."/>
            <person name="Del Rio T.G."/>
            <person name="Goodwin L."/>
            <person name="Pitluck S."/>
            <person name="Liolios K."/>
            <person name="Huntemann M."/>
            <person name="Ivanova N."/>
            <person name="Mavromatis K."/>
            <person name="Mikhailova N."/>
            <person name="Pati A."/>
            <person name="Chen A."/>
            <person name="Palaniappan K."/>
            <person name="Tapia R."/>
            <person name="Han C."/>
            <person name="Land M."/>
            <person name="Hauser L."/>
            <person name="Chang Y.J."/>
            <person name="Jeffries C.D."/>
            <person name="Brettin T."/>
            <person name="Yasawong M."/>
            <person name="Brambilla E.M."/>
            <person name="Rohde M."/>
            <person name="Sikorski J."/>
            <person name="Goker M."/>
            <person name="Detter J.C."/>
            <person name="Woyke T."/>
            <person name="Bristow J."/>
            <person name="Eisen J.A."/>
            <person name="Markowitz V."/>
            <person name="Hugenholtz P."/>
            <person name="Kyrpides N.C."/>
            <person name="Klenk H.P."/>
        </authorList>
    </citation>
    <scope>NUCLEOTIDE SEQUENCE [LARGE SCALE GENOMIC DNA]</scope>
    <source>
        <strain evidence="3">ATCC 8368 / DSM 20162 / CCUG 35730 / CIP 100753 / JCM 10117 / KCTC 9821 / NBRC 16120 / NCIMB 702349 / NCTC 13040</strain>
    </source>
</reference>
<proteinExistence type="predicted"/>
<dbReference type="AlphaFoldDB" id="D5UPB6"/>
<feature type="transmembrane region" description="Helical" evidence="1">
    <location>
        <begin position="55"/>
        <end position="84"/>
    </location>
</feature>
<organism evidence="2 3">
    <name type="scientific">Tsukamurella paurometabola (strain ATCC 8368 / DSM 20162 / CCUG 35730 / CIP 100753 / JCM 10117 / KCTC 9821 / NBRC 16120 / NCIMB 702349 / NCTC 13040)</name>
    <name type="common">Corynebacterium paurometabolum</name>
    <dbReference type="NCBI Taxonomy" id="521096"/>
    <lineage>
        <taxon>Bacteria</taxon>
        <taxon>Bacillati</taxon>
        <taxon>Actinomycetota</taxon>
        <taxon>Actinomycetes</taxon>
        <taxon>Mycobacteriales</taxon>
        <taxon>Tsukamurellaceae</taxon>
        <taxon>Tsukamurella</taxon>
    </lineage>
</organism>
<evidence type="ECO:0000313" key="3">
    <source>
        <dbReference type="Proteomes" id="UP000001213"/>
    </source>
</evidence>
<protein>
    <submittedName>
        <fullName evidence="2">Uncharacterized protein</fullName>
    </submittedName>
</protein>
<dbReference type="STRING" id="521096.Tpau_0014"/>
<dbReference type="Proteomes" id="UP000001213">
    <property type="component" value="Chromosome"/>
</dbReference>
<name>D5UPB6_TSUPD</name>
<evidence type="ECO:0000256" key="1">
    <source>
        <dbReference type="SAM" id="Phobius"/>
    </source>
</evidence>
<gene>
    <name evidence="2" type="ordered locus">Tpau_0014</name>
</gene>
<dbReference type="EMBL" id="CP001966">
    <property type="protein sequence ID" value="ADG76668.1"/>
    <property type="molecule type" value="Genomic_DNA"/>
</dbReference>
<keyword evidence="1" id="KW-0472">Membrane</keyword>
<keyword evidence="1" id="KW-0812">Transmembrane</keyword>
<reference evidence="3" key="1">
    <citation type="submission" date="2010-03" db="EMBL/GenBank/DDBJ databases">
        <title>The complete chromosome of Tsukamurella paurometabola DSM 20162.</title>
        <authorList>
            <consortium name="US DOE Joint Genome Institute (JGI-PGF)"/>
            <person name="Lucas S."/>
            <person name="Copeland A."/>
            <person name="Lapidus A."/>
            <person name="Glavina del Rio T."/>
            <person name="Dalin E."/>
            <person name="Tice H."/>
            <person name="Bruce D."/>
            <person name="Goodwin L."/>
            <person name="Pitluck S."/>
            <person name="Kyrpides N."/>
            <person name="Mavromatis K."/>
            <person name="Ivanova N."/>
            <person name="Mikhailova N."/>
            <person name="Munk A.C."/>
            <person name="Brettin T."/>
            <person name="Detter J.C."/>
            <person name="Tapia R."/>
            <person name="Han C."/>
            <person name="Larimer F."/>
            <person name="Land M."/>
            <person name="Hauser L."/>
            <person name="Markowitz V."/>
            <person name="Cheng J.-F."/>
            <person name="Hugenholtz P."/>
            <person name="Woyke T."/>
            <person name="Wu D."/>
            <person name="Jando M."/>
            <person name="Brambilla E."/>
            <person name="Klenk H.-P."/>
            <person name="Eisen J.A."/>
        </authorList>
    </citation>
    <scope>NUCLEOTIDE SEQUENCE [LARGE SCALE GENOMIC DNA]</scope>
    <source>
        <strain evidence="3">ATCC 8368 / DSM 20162 / CCUG 35730 / CIP 100753 / JCM 10117 / KCTC 9821 / NBRC 16120 / NCIMB 702349 / NCTC 13040</strain>
    </source>
</reference>
<dbReference type="RefSeq" id="WP_013124723.1">
    <property type="nucleotide sequence ID" value="NC_014158.1"/>
</dbReference>
<evidence type="ECO:0000313" key="2">
    <source>
        <dbReference type="EMBL" id="ADG76668.1"/>
    </source>
</evidence>
<keyword evidence="1" id="KW-1133">Transmembrane helix</keyword>